<proteinExistence type="predicted"/>
<accession>A0AAD6X3I1</accession>
<feature type="region of interest" description="Disordered" evidence="1">
    <location>
        <begin position="145"/>
        <end position="196"/>
    </location>
</feature>
<comment type="caution">
    <text evidence="2">The sequence shown here is derived from an EMBL/GenBank/DDBJ whole genome shotgun (WGS) entry which is preliminary data.</text>
</comment>
<sequence>MTGPSIESHLNHLAWCNWLQQNEEKSGEGSRRSYPTSRHSGIAPYVTQYVSTEAEPYTYGRDTEVLGARRPLELFPSRRGTPKPGSTKLAEIRLDTEPYHVYVQLARQPPKRLTVRTLQGKHRNWWTPLGLHTVPAPGTAVISTGIGRANPSRLHHVGRSQKSLTERDGQRDGRHRGTGGDGKSPKLNGREMTQRK</sequence>
<reference evidence="2" key="1">
    <citation type="submission" date="2023-03" db="EMBL/GenBank/DDBJ databases">
        <title>Massive genome expansion in bonnet fungi (Mycena s.s.) driven by repeated elements and novel gene families across ecological guilds.</title>
        <authorList>
            <consortium name="Lawrence Berkeley National Laboratory"/>
            <person name="Harder C.B."/>
            <person name="Miyauchi S."/>
            <person name="Viragh M."/>
            <person name="Kuo A."/>
            <person name="Thoen E."/>
            <person name="Andreopoulos B."/>
            <person name="Lu D."/>
            <person name="Skrede I."/>
            <person name="Drula E."/>
            <person name="Henrissat B."/>
            <person name="Morin E."/>
            <person name="Kohler A."/>
            <person name="Barry K."/>
            <person name="LaButti K."/>
            <person name="Morin E."/>
            <person name="Salamov A."/>
            <person name="Lipzen A."/>
            <person name="Mereny Z."/>
            <person name="Hegedus B."/>
            <person name="Baldrian P."/>
            <person name="Stursova M."/>
            <person name="Weitz H."/>
            <person name="Taylor A."/>
            <person name="Grigoriev I.V."/>
            <person name="Nagy L.G."/>
            <person name="Martin F."/>
            <person name="Kauserud H."/>
        </authorList>
    </citation>
    <scope>NUCLEOTIDE SEQUENCE</scope>
    <source>
        <strain evidence="2">CBHHK200</strain>
    </source>
</reference>
<evidence type="ECO:0000313" key="3">
    <source>
        <dbReference type="Proteomes" id="UP001218188"/>
    </source>
</evidence>
<evidence type="ECO:0000313" key="2">
    <source>
        <dbReference type="EMBL" id="KAJ7034250.1"/>
    </source>
</evidence>
<evidence type="ECO:0000256" key="1">
    <source>
        <dbReference type="SAM" id="MobiDB-lite"/>
    </source>
</evidence>
<name>A0AAD6X3I1_9AGAR</name>
<dbReference type="Proteomes" id="UP001218188">
    <property type="component" value="Unassembled WGS sequence"/>
</dbReference>
<protein>
    <submittedName>
        <fullName evidence="2">Uncharacterized protein</fullName>
    </submittedName>
</protein>
<dbReference type="EMBL" id="JARJCM010000058">
    <property type="protein sequence ID" value="KAJ7034250.1"/>
    <property type="molecule type" value="Genomic_DNA"/>
</dbReference>
<organism evidence="2 3">
    <name type="scientific">Mycena alexandri</name>
    <dbReference type="NCBI Taxonomy" id="1745969"/>
    <lineage>
        <taxon>Eukaryota</taxon>
        <taxon>Fungi</taxon>
        <taxon>Dikarya</taxon>
        <taxon>Basidiomycota</taxon>
        <taxon>Agaricomycotina</taxon>
        <taxon>Agaricomycetes</taxon>
        <taxon>Agaricomycetidae</taxon>
        <taxon>Agaricales</taxon>
        <taxon>Marasmiineae</taxon>
        <taxon>Mycenaceae</taxon>
        <taxon>Mycena</taxon>
    </lineage>
</organism>
<gene>
    <name evidence="2" type="ORF">C8F04DRAFT_1183309</name>
</gene>
<dbReference type="AlphaFoldDB" id="A0AAD6X3I1"/>
<keyword evidence="3" id="KW-1185">Reference proteome</keyword>